<dbReference type="GO" id="GO:0008270">
    <property type="term" value="F:zinc ion binding"/>
    <property type="evidence" value="ECO:0007669"/>
    <property type="project" value="UniProtKB-KW"/>
</dbReference>
<dbReference type="PANTHER" id="PTHR46076:SF3">
    <property type="entry name" value="E3 UBIQUITIN-PROTEIN LIGASE RING1"/>
    <property type="match status" value="1"/>
</dbReference>
<name>A0AAD3CNE0_9STRA</name>
<keyword evidence="12" id="KW-1185">Reference proteome</keyword>
<dbReference type="PROSITE" id="PS50089">
    <property type="entry name" value="ZF_RING_2"/>
    <property type="match status" value="1"/>
</dbReference>
<sequence length="936" mass="106091">MTSKALSLHLENEGGDIHVPTNDNTTSSSSGSSQSSIIVDCSKESINELGVASAQIDNVNGSENLQMQTMSGENHESSNGSNNLKANGEETKVKNTAVSCDTRKIGLETNENVRKSCLDEVGMQQDYVQVPKKNDKNIIFLSDDSSDHSSELYLSPNDKKEDEDTEGSEHDDDSLHNGAFLENNRRHKRTDSPYTPRIHGEDNELTQKDEVIPDHNDMFPLCDRVDLEYEDVESEEVKEVNAPLVSEKPPSDRKKDESSCKILDSETDDDPSFDQENSICEMDQAMDVLNAVARQEICKSEGVESKMSSLEGQTFDIKVGMKFFIFSKGTGEIPVELQEISENGNLVTIQMIRNRLKRTIPRESLLEYTEERVRRYCGRIRQRGGNISCMETRVGPETARQKGPKGKTKGAISLNSNDSFQVETRKNEGSSTNDDVSQACLEIPVNDAEKITVARTILNQLIQNANGFKCTICLEVMKNPVVLPECMHRFCEACVEKSLRKCKHECPNCRCKIVSRRDFRKDLMLQGILEKVTTLSLMVGGQRLTTSADSSESLNQDNIGSYQNHQTAGKRKIEDCGSVEISKSANDAGNNFMASKRYRKASYSVEDKKKVESELRDKVFFDTLQLWKEFVSTNGTEPSVTRNAKLHLWQTNIRTLYKNRGKKGVNLLSTHRMKALVEAGFVFDHLKKKKNTQKKVLGMTDNCIPQETLSTSDDAIKSVKKENTHEDIIPFTHDEELFQVHLEEWKEFYDQHGRFITWKDGHEKLYKWQSYVLRGVQGAKSGAIMNKRKWDLLQGTIFISEKDSFLNSNIKAEERQNLVSVGSNETSPGNSVNIEPIVIGDRGEIQAMKVCHEYSNKEFDHCLQEWIQFRSKHGVDPSANEDGYLYLWQNRVRKSYWRKKQVFKSYAPKLTKKRMEALENAGFTFEDYDIIPSVAI</sequence>
<dbReference type="PANTHER" id="PTHR46076">
    <property type="entry name" value="E3 UBIQUITIN-PROTEIN LIGASE RING1 / RING 2 FAMILY MEMBER"/>
    <property type="match status" value="1"/>
</dbReference>
<feature type="region of interest" description="Disordered" evidence="9">
    <location>
        <begin position="68"/>
        <end position="90"/>
    </location>
</feature>
<feature type="region of interest" description="Disordered" evidence="9">
    <location>
        <begin position="1"/>
        <end position="39"/>
    </location>
</feature>
<dbReference type="InterPro" id="IPR013083">
    <property type="entry name" value="Znf_RING/FYVE/PHD"/>
</dbReference>
<gene>
    <name evidence="11" type="ORF">CTEN210_05627</name>
</gene>
<evidence type="ECO:0000256" key="1">
    <source>
        <dbReference type="ARBA" id="ARBA00000900"/>
    </source>
</evidence>
<comment type="pathway">
    <text evidence="2">Protein modification; protein ubiquitination.</text>
</comment>
<evidence type="ECO:0000256" key="2">
    <source>
        <dbReference type="ARBA" id="ARBA00004906"/>
    </source>
</evidence>
<evidence type="ECO:0000256" key="5">
    <source>
        <dbReference type="ARBA" id="ARBA00022723"/>
    </source>
</evidence>
<dbReference type="InterPro" id="IPR001841">
    <property type="entry name" value="Znf_RING"/>
</dbReference>
<keyword evidence="5" id="KW-0479">Metal-binding</keyword>
<evidence type="ECO:0000256" key="6">
    <source>
        <dbReference type="ARBA" id="ARBA00022771"/>
    </source>
</evidence>
<evidence type="ECO:0000256" key="9">
    <source>
        <dbReference type="SAM" id="MobiDB-lite"/>
    </source>
</evidence>
<accession>A0AAD3CNE0</accession>
<feature type="compositionally biased region" description="Acidic residues" evidence="9">
    <location>
        <begin position="163"/>
        <end position="172"/>
    </location>
</feature>
<protein>
    <recommendedName>
        <fullName evidence="3">RING-type E3 ubiquitin transferase</fullName>
        <ecNumber evidence="3">2.3.2.27</ecNumber>
    </recommendedName>
</protein>
<dbReference type="GO" id="GO:0003682">
    <property type="term" value="F:chromatin binding"/>
    <property type="evidence" value="ECO:0007669"/>
    <property type="project" value="TreeGrafter"/>
</dbReference>
<feature type="domain" description="RING-type" evidence="10">
    <location>
        <begin position="470"/>
        <end position="510"/>
    </location>
</feature>
<feature type="region of interest" description="Disordered" evidence="9">
    <location>
        <begin position="394"/>
        <end position="414"/>
    </location>
</feature>
<evidence type="ECO:0000313" key="11">
    <source>
        <dbReference type="EMBL" id="GFH49151.1"/>
    </source>
</evidence>
<dbReference type="SMART" id="SM00184">
    <property type="entry name" value="RING"/>
    <property type="match status" value="1"/>
</dbReference>
<evidence type="ECO:0000256" key="3">
    <source>
        <dbReference type="ARBA" id="ARBA00012483"/>
    </source>
</evidence>
<keyword evidence="7" id="KW-0862">Zinc</keyword>
<organism evidence="11 12">
    <name type="scientific">Chaetoceros tenuissimus</name>
    <dbReference type="NCBI Taxonomy" id="426638"/>
    <lineage>
        <taxon>Eukaryota</taxon>
        <taxon>Sar</taxon>
        <taxon>Stramenopiles</taxon>
        <taxon>Ochrophyta</taxon>
        <taxon>Bacillariophyta</taxon>
        <taxon>Coscinodiscophyceae</taxon>
        <taxon>Chaetocerotophycidae</taxon>
        <taxon>Chaetocerotales</taxon>
        <taxon>Chaetocerotaceae</taxon>
        <taxon>Chaetoceros</taxon>
    </lineage>
</organism>
<dbReference type="Pfam" id="PF13923">
    <property type="entry name" value="zf-C3HC4_2"/>
    <property type="match status" value="1"/>
</dbReference>
<evidence type="ECO:0000256" key="4">
    <source>
        <dbReference type="ARBA" id="ARBA00022679"/>
    </source>
</evidence>
<comment type="caution">
    <text evidence="11">The sequence shown here is derived from an EMBL/GenBank/DDBJ whole genome shotgun (WGS) entry which is preliminary data.</text>
</comment>
<dbReference type="GO" id="GO:0000151">
    <property type="term" value="C:ubiquitin ligase complex"/>
    <property type="evidence" value="ECO:0007669"/>
    <property type="project" value="InterPro"/>
</dbReference>
<feature type="compositionally biased region" description="Basic and acidic residues" evidence="9">
    <location>
        <begin position="198"/>
        <end position="217"/>
    </location>
</feature>
<dbReference type="SUPFAM" id="SSF57850">
    <property type="entry name" value="RING/U-box"/>
    <property type="match status" value="1"/>
</dbReference>
<dbReference type="PROSITE" id="PS00518">
    <property type="entry name" value="ZF_RING_1"/>
    <property type="match status" value="1"/>
</dbReference>
<reference evidence="11 12" key="1">
    <citation type="journal article" date="2021" name="Sci. Rep.">
        <title>The genome of the diatom Chaetoceros tenuissimus carries an ancient integrated fragment of an extant virus.</title>
        <authorList>
            <person name="Hongo Y."/>
            <person name="Kimura K."/>
            <person name="Takaki Y."/>
            <person name="Yoshida Y."/>
            <person name="Baba S."/>
            <person name="Kobayashi G."/>
            <person name="Nagasaki K."/>
            <person name="Hano T."/>
            <person name="Tomaru Y."/>
        </authorList>
    </citation>
    <scope>NUCLEOTIDE SEQUENCE [LARGE SCALE GENOMIC DNA]</scope>
    <source>
        <strain evidence="11 12">NIES-3715</strain>
    </source>
</reference>
<evidence type="ECO:0000256" key="7">
    <source>
        <dbReference type="ARBA" id="ARBA00022833"/>
    </source>
</evidence>
<dbReference type="Proteomes" id="UP001054902">
    <property type="component" value="Unassembled WGS sequence"/>
</dbReference>
<dbReference type="EMBL" id="BLLK01000032">
    <property type="protein sequence ID" value="GFH49151.1"/>
    <property type="molecule type" value="Genomic_DNA"/>
</dbReference>
<keyword evidence="6 8" id="KW-0863">Zinc-finger</keyword>
<evidence type="ECO:0000256" key="8">
    <source>
        <dbReference type="PROSITE-ProRule" id="PRU00175"/>
    </source>
</evidence>
<comment type="catalytic activity">
    <reaction evidence="1">
        <text>S-ubiquitinyl-[E2 ubiquitin-conjugating enzyme]-L-cysteine + [acceptor protein]-L-lysine = [E2 ubiquitin-conjugating enzyme]-L-cysteine + N(6)-ubiquitinyl-[acceptor protein]-L-lysine.</text>
        <dbReference type="EC" id="2.3.2.27"/>
    </reaction>
</comment>
<dbReference type="InterPro" id="IPR017907">
    <property type="entry name" value="Znf_RING_CS"/>
</dbReference>
<feature type="compositionally biased region" description="Basic and acidic residues" evidence="9">
    <location>
        <begin position="249"/>
        <end position="259"/>
    </location>
</feature>
<feature type="region of interest" description="Disordered" evidence="9">
    <location>
        <begin position="233"/>
        <end position="274"/>
    </location>
</feature>
<feature type="region of interest" description="Disordered" evidence="9">
    <location>
        <begin position="140"/>
        <end position="217"/>
    </location>
</feature>
<dbReference type="GO" id="GO:0061630">
    <property type="term" value="F:ubiquitin protein ligase activity"/>
    <property type="evidence" value="ECO:0007669"/>
    <property type="project" value="UniProtKB-EC"/>
</dbReference>
<evidence type="ECO:0000259" key="10">
    <source>
        <dbReference type="PROSITE" id="PS50089"/>
    </source>
</evidence>
<dbReference type="AlphaFoldDB" id="A0AAD3CNE0"/>
<dbReference type="EC" id="2.3.2.27" evidence="3"/>
<feature type="compositionally biased region" description="Low complexity" evidence="9">
    <location>
        <begin position="27"/>
        <end position="36"/>
    </location>
</feature>
<keyword evidence="4" id="KW-0808">Transferase</keyword>
<proteinExistence type="predicted"/>
<dbReference type="InterPro" id="IPR043540">
    <property type="entry name" value="RING1/RING2"/>
</dbReference>
<dbReference type="Gene3D" id="3.30.40.10">
    <property type="entry name" value="Zinc/RING finger domain, C3HC4 (zinc finger)"/>
    <property type="match status" value="1"/>
</dbReference>
<dbReference type="GO" id="GO:0031519">
    <property type="term" value="C:PcG protein complex"/>
    <property type="evidence" value="ECO:0007669"/>
    <property type="project" value="TreeGrafter"/>
</dbReference>
<evidence type="ECO:0000313" key="12">
    <source>
        <dbReference type="Proteomes" id="UP001054902"/>
    </source>
</evidence>